<dbReference type="EMBL" id="LPNM01000006">
    <property type="protein sequence ID" value="OEJ86300.1"/>
    <property type="molecule type" value="Genomic_DNA"/>
</dbReference>
<dbReference type="InParanoid" id="A0A1E5RHC5"/>
<proteinExistence type="inferred from homology"/>
<evidence type="ECO:0000256" key="3">
    <source>
        <dbReference type="ARBA" id="ARBA00022643"/>
    </source>
</evidence>
<dbReference type="InterPro" id="IPR001155">
    <property type="entry name" value="OxRdtase_FMN_N"/>
</dbReference>
<dbReference type="STRING" id="56408.A0A1E5RHC5"/>
<reference evidence="6" key="1">
    <citation type="journal article" date="2016" name="Genome Announc.">
        <title>Genome sequences of three species of Hanseniaspora isolated from spontaneous wine fermentations.</title>
        <authorList>
            <person name="Sternes P.R."/>
            <person name="Lee D."/>
            <person name="Kutyna D.R."/>
            <person name="Borneman A.R."/>
        </authorList>
    </citation>
    <scope>NUCLEOTIDE SEQUENCE [LARGE SCALE GENOMIC DNA]</scope>
    <source>
        <strain evidence="6">AWRI3579</strain>
    </source>
</reference>
<feature type="domain" description="NADH:flavin oxidoreductase/NADH oxidase N-terminal" evidence="4">
    <location>
        <begin position="18"/>
        <end position="130"/>
    </location>
</feature>
<dbReference type="GO" id="GO:0003959">
    <property type="term" value="F:NADPH dehydrogenase activity"/>
    <property type="evidence" value="ECO:0007669"/>
    <property type="project" value="TreeGrafter"/>
</dbReference>
<gene>
    <name evidence="5" type="ORF">AWRI3579_g997</name>
</gene>
<dbReference type="AlphaFoldDB" id="A0A1E5RHC5"/>
<evidence type="ECO:0000313" key="6">
    <source>
        <dbReference type="Proteomes" id="UP000095728"/>
    </source>
</evidence>
<name>A0A1E5RHC5_9ASCO</name>
<comment type="cofactor">
    <cofactor evidence="1">
        <name>FMN</name>
        <dbReference type="ChEBI" id="CHEBI:58210"/>
    </cofactor>
</comment>
<comment type="caution">
    <text evidence="5">The sequence shown here is derived from an EMBL/GenBank/DDBJ whole genome shotgun (WGS) entry which is preliminary data.</text>
</comment>
<dbReference type="GO" id="GO:0010181">
    <property type="term" value="F:FMN binding"/>
    <property type="evidence" value="ECO:0007669"/>
    <property type="project" value="InterPro"/>
</dbReference>
<dbReference type="PANTHER" id="PTHR22893:SF91">
    <property type="entry name" value="NADPH DEHYDROGENASE 2-RELATED"/>
    <property type="match status" value="1"/>
</dbReference>
<sequence length="152" mass="17421">MLQRHKVLKNTCALSIKKTLMDKLHAHFIGELEKRAKENPENRLAYVHIVEPRVPSPAFGEGEHEYLEGTNDFVFSIWKGIVIRAGDYALNNTEALKDVNENDRTLLAYGRFFISNPDLVDRLEKGLPLNAYDRDTFYTPGGKGYIDYPNYS</sequence>
<keyword evidence="3" id="KW-0285">Flavoprotein</keyword>
<dbReference type="Gene3D" id="3.20.20.70">
    <property type="entry name" value="Aldolase class I"/>
    <property type="match status" value="1"/>
</dbReference>
<accession>A0A1E5RHC5</accession>
<organism evidence="5 6">
    <name type="scientific">Hanseniaspora osmophila</name>
    <dbReference type="NCBI Taxonomy" id="56408"/>
    <lineage>
        <taxon>Eukaryota</taxon>
        <taxon>Fungi</taxon>
        <taxon>Dikarya</taxon>
        <taxon>Ascomycota</taxon>
        <taxon>Saccharomycotina</taxon>
        <taxon>Saccharomycetes</taxon>
        <taxon>Saccharomycodales</taxon>
        <taxon>Saccharomycodaceae</taxon>
        <taxon>Hanseniaspora</taxon>
    </lineage>
</organism>
<dbReference type="Proteomes" id="UP000095728">
    <property type="component" value="Unassembled WGS sequence"/>
</dbReference>
<evidence type="ECO:0000259" key="4">
    <source>
        <dbReference type="Pfam" id="PF00724"/>
    </source>
</evidence>
<dbReference type="InterPro" id="IPR013785">
    <property type="entry name" value="Aldolase_TIM"/>
</dbReference>
<dbReference type="PANTHER" id="PTHR22893">
    <property type="entry name" value="NADH OXIDOREDUCTASE-RELATED"/>
    <property type="match status" value="1"/>
</dbReference>
<dbReference type="InterPro" id="IPR045247">
    <property type="entry name" value="Oye-like"/>
</dbReference>
<comment type="similarity">
    <text evidence="2">Belongs to the NADH:flavin oxidoreductase/NADH oxidase family.</text>
</comment>
<dbReference type="SUPFAM" id="SSF51395">
    <property type="entry name" value="FMN-linked oxidoreductases"/>
    <property type="match status" value="1"/>
</dbReference>
<keyword evidence="6" id="KW-1185">Reference proteome</keyword>
<evidence type="ECO:0000256" key="1">
    <source>
        <dbReference type="ARBA" id="ARBA00001917"/>
    </source>
</evidence>
<protein>
    <submittedName>
        <fullName evidence="5">NADPH dehydrogenase 3</fullName>
    </submittedName>
</protein>
<keyword evidence="3" id="KW-0288">FMN</keyword>
<dbReference type="Pfam" id="PF00724">
    <property type="entry name" value="Oxidored_FMN"/>
    <property type="match status" value="1"/>
</dbReference>
<dbReference type="OrthoDB" id="3969599at2759"/>
<evidence type="ECO:0000313" key="5">
    <source>
        <dbReference type="EMBL" id="OEJ86300.1"/>
    </source>
</evidence>
<evidence type="ECO:0000256" key="2">
    <source>
        <dbReference type="ARBA" id="ARBA00005979"/>
    </source>
</evidence>